<keyword evidence="5" id="KW-0808">Transferase</keyword>
<evidence type="ECO:0000256" key="2">
    <source>
        <dbReference type="ARBA" id="ARBA00004236"/>
    </source>
</evidence>
<name>A0A895Y9H8_9ACTN</name>
<keyword evidence="9" id="KW-0902">Two-component regulatory system</keyword>
<dbReference type="InterPro" id="IPR003661">
    <property type="entry name" value="HisK_dim/P_dom"/>
</dbReference>
<evidence type="ECO:0000259" key="11">
    <source>
        <dbReference type="PROSITE" id="PS50109"/>
    </source>
</evidence>
<evidence type="ECO:0000256" key="10">
    <source>
        <dbReference type="SAM" id="Phobius"/>
    </source>
</evidence>
<evidence type="ECO:0000256" key="5">
    <source>
        <dbReference type="ARBA" id="ARBA00022679"/>
    </source>
</evidence>
<evidence type="ECO:0000313" key="13">
    <source>
        <dbReference type="EMBL" id="QSB14397.1"/>
    </source>
</evidence>
<dbReference type="InterPro" id="IPR050428">
    <property type="entry name" value="TCS_sensor_his_kinase"/>
</dbReference>
<dbReference type="InterPro" id="IPR036890">
    <property type="entry name" value="HATPase_C_sf"/>
</dbReference>
<sequence length="393" mass="41891">MKRLTIRTRLTLVYGGLFLLAGALLLGVAYLLVAHSLADRLTVATSQDAYRVGSAETVDQGVKLAEAVRFAQDLQNAQAQAEAQRSLLIYGTAALAAVGLVAIGLGWVVAGRVLTPVHRITATARRIATGSPGHSLRERIGSTGPRDELRELADTFDLMLERLDRSFDGQRRFVANASHEIRTPLAVNRALLELAITRPDASQEVRELGESLLVVNARHERLIDGLLILAESEHRVVERSPVDLAEVVAHALDPVGGSGVEVIQELRPAETTGDPVLLERLVHNLVENAVRHNLQDGGWLSAATGVEDGYTTVTVANTGRVVPAYEVPVLFEPFRRASAADRVTSGGQDRGMGLGLSIARAVAQAHGGEVTATPREGGGLTVGVRLPAAASWE</sequence>
<evidence type="ECO:0000256" key="9">
    <source>
        <dbReference type="ARBA" id="ARBA00023012"/>
    </source>
</evidence>
<dbReference type="KEGG" id="nhy:JQS43_23365"/>
<dbReference type="Gene3D" id="6.10.340.10">
    <property type="match status" value="1"/>
</dbReference>
<proteinExistence type="predicted"/>
<dbReference type="Gene3D" id="3.30.565.10">
    <property type="entry name" value="Histidine kinase-like ATPase, C-terminal domain"/>
    <property type="match status" value="1"/>
</dbReference>
<evidence type="ECO:0000256" key="4">
    <source>
        <dbReference type="ARBA" id="ARBA00022553"/>
    </source>
</evidence>
<dbReference type="CDD" id="cd00075">
    <property type="entry name" value="HATPase"/>
    <property type="match status" value="1"/>
</dbReference>
<evidence type="ECO:0000256" key="3">
    <source>
        <dbReference type="ARBA" id="ARBA00012438"/>
    </source>
</evidence>
<keyword evidence="6 10" id="KW-0812">Transmembrane</keyword>
<feature type="domain" description="HAMP" evidence="12">
    <location>
        <begin position="111"/>
        <end position="168"/>
    </location>
</feature>
<dbReference type="Pfam" id="PF00672">
    <property type="entry name" value="HAMP"/>
    <property type="match status" value="1"/>
</dbReference>
<dbReference type="InterPro" id="IPR003660">
    <property type="entry name" value="HAMP_dom"/>
</dbReference>
<evidence type="ECO:0000256" key="1">
    <source>
        <dbReference type="ARBA" id="ARBA00000085"/>
    </source>
</evidence>
<dbReference type="EMBL" id="CP070499">
    <property type="protein sequence ID" value="QSB14397.1"/>
    <property type="molecule type" value="Genomic_DNA"/>
</dbReference>
<dbReference type="PROSITE" id="PS50109">
    <property type="entry name" value="HIS_KIN"/>
    <property type="match status" value="1"/>
</dbReference>
<dbReference type="GO" id="GO:0005886">
    <property type="term" value="C:plasma membrane"/>
    <property type="evidence" value="ECO:0007669"/>
    <property type="project" value="UniProtKB-SubCell"/>
</dbReference>
<dbReference type="EC" id="2.7.13.3" evidence="3"/>
<dbReference type="Pfam" id="PF02518">
    <property type="entry name" value="HATPase_c"/>
    <property type="match status" value="1"/>
</dbReference>
<keyword evidence="10" id="KW-0472">Membrane</keyword>
<dbReference type="CDD" id="cd00082">
    <property type="entry name" value="HisKA"/>
    <property type="match status" value="1"/>
</dbReference>
<dbReference type="GO" id="GO:0000155">
    <property type="term" value="F:phosphorelay sensor kinase activity"/>
    <property type="evidence" value="ECO:0007669"/>
    <property type="project" value="InterPro"/>
</dbReference>
<accession>A0A895Y9H8</accession>
<dbReference type="RefSeq" id="WP_239676527.1">
    <property type="nucleotide sequence ID" value="NZ_CP070499.1"/>
</dbReference>
<comment type="catalytic activity">
    <reaction evidence="1">
        <text>ATP + protein L-histidine = ADP + protein N-phospho-L-histidine.</text>
        <dbReference type="EC" id="2.7.13.3"/>
    </reaction>
</comment>
<dbReference type="SUPFAM" id="SSF55874">
    <property type="entry name" value="ATPase domain of HSP90 chaperone/DNA topoisomerase II/histidine kinase"/>
    <property type="match status" value="1"/>
</dbReference>
<dbReference type="PANTHER" id="PTHR45436:SF5">
    <property type="entry name" value="SENSOR HISTIDINE KINASE TRCS"/>
    <property type="match status" value="1"/>
</dbReference>
<dbReference type="SMART" id="SM00388">
    <property type="entry name" value="HisKA"/>
    <property type="match status" value="1"/>
</dbReference>
<dbReference type="PROSITE" id="PS50885">
    <property type="entry name" value="HAMP"/>
    <property type="match status" value="1"/>
</dbReference>
<keyword evidence="7 13" id="KW-0418">Kinase</keyword>
<feature type="transmembrane region" description="Helical" evidence="10">
    <location>
        <begin position="12"/>
        <end position="33"/>
    </location>
</feature>
<dbReference type="Proteomes" id="UP000662857">
    <property type="component" value="Chromosome"/>
</dbReference>
<evidence type="ECO:0000256" key="8">
    <source>
        <dbReference type="ARBA" id="ARBA00022989"/>
    </source>
</evidence>
<organism evidence="13 14">
    <name type="scientific">Natronosporangium hydrolyticum</name>
    <dbReference type="NCBI Taxonomy" id="2811111"/>
    <lineage>
        <taxon>Bacteria</taxon>
        <taxon>Bacillati</taxon>
        <taxon>Actinomycetota</taxon>
        <taxon>Actinomycetes</taxon>
        <taxon>Micromonosporales</taxon>
        <taxon>Micromonosporaceae</taxon>
        <taxon>Natronosporangium</taxon>
    </lineage>
</organism>
<evidence type="ECO:0000259" key="12">
    <source>
        <dbReference type="PROSITE" id="PS50885"/>
    </source>
</evidence>
<evidence type="ECO:0000256" key="7">
    <source>
        <dbReference type="ARBA" id="ARBA00022777"/>
    </source>
</evidence>
<dbReference type="SUPFAM" id="SSF47384">
    <property type="entry name" value="Homodimeric domain of signal transducing histidine kinase"/>
    <property type="match status" value="1"/>
</dbReference>
<gene>
    <name evidence="13" type="ORF">JQS43_23365</name>
</gene>
<dbReference type="PANTHER" id="PTHR45436">
    <property type="entry name" value="SENSOR HISTIDINE KINASE YKOH"/>
    <property type="match status" value="1"/>
</dbReference>
<evidence type="ECO:0000256" key="6">
    <source>
        <dbReference type="ARBA" id="ARBA00022692"/>
    </source>
</evidence>
<dbReference type="CDD" id="cd06225">
    <property type="entry name" value="HAMP"/>
    <property type="match status" value="1"/>
</dbReference>
<dbReference type="SMART" id="SM00304">
    <property type="entry name" value="HAMP"/>
    <property type="match status" value="1"/>
</dbReference>
<comment type="subcellular location">
    <subcellularLocation>
        <location evidence="2">Cell membrane</location>
    </subcellularLocation>
</comment>
<dbReference type="Pfam" id="PF00512">
    <property type="entry name" value="HisKA"/>
    <property type="match status" value="1"/>
</dbReference>
<dbReference type="InterPro" id="IPR036097">
    <property type="entry name" value="HisK_dim/P_sf"/>
</dbReference>
<dbReference type="AlphaFoldDB" id="A0A895Y9H8"/>
<evidence type="ECO:0000313" key="14">
    <source>
        <dbReference type="Proteomes" id="UP000662857"/>
    </source>
</evidence>
<feature type="domain" description="Histidine kinase" evidence="11">
    <location>
        <begin position="176"/>
        <end position="390"/>
    </location>
</feature>
<keyword evidence="4" id="KW-0597">Phosphoprotein</keyword>
<dbReference type="SMART" id="SM00387">
    <property type="entry name" value="HATPase_c"/>
    <property type="match status" value="1"/>
</dbReference>
<dbReference type="Gene3D" id="1.10.287.130">
    <property type="match status" value="1"/>
</dbReference>
<keyword evidence="8 10" id="KW-1133">Transmembrane helix</keyword>
<dbReference type="InterPro" id="IPR003594">
    <property type="entry name" value="HATPase_dom"/>
</dbReference>
<dbReference type="InterPro" id="IPR005467">
    <property type="entry name" value="His_kinase_dom"/>
</dbReference>
<reference evidence="13" key="1">
    <citation type="submission" date="2021-02" db="EMBL/GenBank/DDBJ databases">
        <title>Natrosporangium hydrolyticum gen. nov., sp. nov, a haloalkaliphilic actinobacterium from a soda solonchak soil.</title>
        <authorList>
            <person name="Sorokin D.Y."/>
            <person name="Khijniak T.V."/>
            <person name="Zakharycheva A.P."/>
            <person name="Boueva O.V."/>
            <person name="Ariskina E.V."/>
            <person name="Hahnke R.L."/>
            <person name="Bunk B."/>
            <person name="Sproer C."/>
            <person name="Schumann P."/>
            <person name="Evtushenko L.I."/>
            <person name="Kublanov I.V."/>
        </authorList>
    </citation>
    <scope>NUCLEOTIDE SEQUENCE</scope>
    <source>
        <strain evidence="13">DSM 106523</strain>
    </source>
</reference>
<keyword evidence="14" id="KW-1185">Reference proteome</keyword>
<feature type="transmembrane region" description="Helical" evidence="10">
    <location>
        <begin position="87"/>
        <end position="110"/>
    </location>
</feature>
<protein>
    <recommendedName>
        <fullName evidence="3">histidine kinase</fullName>
        <ecNumber evidence="3">2.7.13.3</ecNumber>
    </recommendedName>
</protein>
<dbReference type="SUPFAM" id="SSF158472">
    <property type="entry name" value="HAMP domain-like"/>
    <property type="match status" value="1"/>
</dbReference>